<reference evidence="4 5" key="1">
    <citation type="submission" date="2016-10" db="EMBL/GenBank/DDBJ databases">
        <authorList>
            <person name="de Groot N.N."/>
        </authorList>
    </citation>
    <scope>NUCLEOTIDE SEQUENCE [LARGE SCALE GENOMIC DNA]</scope>
    <source>
        <strain evidence="4 5">DSM 19938</strain>
    </source>
</reference>
<dbReference type="InterPro" id="IPR050624">
    <property type="entry name" value="HTH-type_Tx_Regulator"/>
</dbReference>
<dbReference type="AlphaFoldDB" id="A0A1H6T1A3"/>
<name>A0A1H6T1A3_9BACT</name>
<dbReference type="Proteomes" id="UP000199532">
    <property type="component" value="Unassembled WGS sequence"/>
</dbReference>
<dbReference type="RefSeq" id="WP_090334976.1">
    <property type="nucleotide sequence ID" value="NZ_FNXY01000003.1"/>
</dbReference>
<feature type="DNA-binding region" description="H-T-H motif" evidence="2">
    <location>
        <begin position="29"/>
        <end position="48"/>
    </location>
</feature>
<dbReference type="Gene3D" id="1.10.357.10">
    <property type="entry name" value="Tetracycline Repressor, domain 2"/>
    <property type="match status" value="1"/>
</dbReference>
<dbReference type="SUPFAM" id="SSF46689">
    <property type="entry name" value="Homeodomain-like"/>
    <property type="match status" value="1"/>
</dbReference>
<dbReference type="GO" id="GO:0003677">
    <property type="term" value="F:DNA binding"/>
    <property type="evidence" value="ECO:0007669"/>
    <property type="project" value="UniProtKB-UniRule"/>
</dbReference>
<accession>A0A1H6T1A3</accession>
<evidence type="ECO:0000259" key="3">
    <source>
        <dbReference type="PROSITE" id="PS50977"/>
    </source>
</evidence>
<dbReference type="EMBL" id="FNXY01000003">
    <property type="protein sequence ID" value="SEI73899.1"/>
    <property type="molecule type" value="Genomic_DNA"/>
</dbReference>
<dbReference type="PROSITE" id="PS50977">
    <property type="entry name" value="HTH_TETR_2"/>
    <property type="match status" value="1"/>
</dbReference>
<dbReference type="Gene3D" id="1.10.10.60">
    <property type="entry name" value="Homeodomain-like"/>
    <property type="match status" value="1"/>
</dbReference>
<dbReference type="PANTHER" id="PTHR43479:SF11">
    <property type="entry name" value="ACREF_ENVCD OPERON REPRESSOR-RELATED"/>
    <property type="match status" value="1"/>
</dbReference>
<organism evidence="4 5">
    <name type="scientific">Dyadobacter koreensis</name>
    <dbReference type="NCBI Taxonomy" id="408657"/>
    <lineage>
        <taxon>Bacteria</taxon>
        <taxon>Pseudomonadati</taxon>
        <taxon>Bacteroidota</taxon>
        <taxon>Cytophagia</taxon>
        <taxon>Cytophagales</taxon>
        <taxon>Spirosomataceae</taxon>
        <taxon>Dyadobacter</taxon>
    </lineage>
</organism>
<protein>
    <submittedName>
        <fullName evidence="4">Transcriptional regulator, TetR family</fullName>
    </submittedName>
</protein>
<dbReference type="Pfam" id="PF00440">
    <property type="entry name" value="TetR_N"/>
    <property type="match status" value="1"/>
</dbReference>
<evidence type="ECO:0000256" key="1">
    <source>
        <dbReference type="ARBA" id="ARBA00023125"/>
    </source>
</evidence>
<sequence>MLNKDEIIKAKILEGADRLFQRYGLSKTTMEDIAKDAGKGKSTLYYYFKSKEEIFDAIISREKDEFFQMLKGEISKAPTALEKFKTFYVKRFEMMKKMANLYTVLVSETRDAMFSVGGDCTWRKKYDEKEMIILKSILEYGMISGEFRILNESELEKLAFVMASAQRGIEFDLLMYDKLEEMHDYLSLLMQLVMNGIKKC</sequence>
<dbReference type="PRINTS" id="PR00455">
    <property type="entry name" value="HTHTETR"/>
</dbReference>
<keyword evidence="1 2" id="KW-0238">DNA-binding</keyword>
<proteinExistence type="predicted"/>
<evidence type="ECO:0000313" key="4">
    <source>
        <dbReference type="EMBL" id="SEI73899.1"/>
    </source>
</evidence>
<dbReference type="InterPro" id="IPR009057">
    <property type="entry name" value="Homeodomain-like_sf"/>
</dbReference>
<evidence type="ECO:0000313" key="5">
    <source>
        <dbReference type="Proteomes" id="UP000199532"/>
    </source>
</evidence>
<dbReference type="InterPro" id="IPR001647">
    <property type="entry name" value="HTH_TetR"/>
</dbReference>
<dbReference type="OrthoDB" id="9789566at2"/>
<gene>
    <name evidence="4" type="ORF">SAMN04487995_1957</name>
</gene>
<evidence type="ECO:0000256" key="2">
    <source>
        <dbReference type="PROSITE-ProRule" id="PRU00335"/>
    </source>
</evidence>
<keyword evidence="5" id="KW-1185">Reference proteome</keyword>
<dbReference type="PANTHER" id="PTHR43479">
    <property type="entry name" value="ACREF/ENVCD OPERON REPRESSOR-RELATED"/>
    <property type="match status" value="1"/>
</dbReference>
<feature type="domain" description="HTH tetR-type" evidence="3">
    <location>
        <begin position="6"/>
        <end position="66"/>
    </location>
</feature>